<accession>A0A8X8H1S1</accession>
<protein>
    <submittedName>
        <fullName evidence="1">PhnD/SsuA/transferrin family substrate-binding protein</fullName>
    </submittedName>
</protein>
<dbReference type="Proteomes" id="UP000484076">
    <property type="component" value="Unassembled WGS sequence"/>
</dbReference>
<dbReference type="Gene3D" id="3.40.190.10">
    <property type="entry name" value="Periplasmic binding protein-like II"/>
    <property type="match status" value="1"/>
</dbReference>
<organism evidence="1 2">
    <name type="scientific">Fertoeibacter niger</name>
    <dbReference type="NCBI Taxonomy" id="2656921"/>
    <lineage>
        <taxon>Bacteria</taxon>
        <taxon>Pseudomonadati</taxon>
        <taxon>Pseudomonadota</taxon>
        <taxon>Alphaproteobacteria</taxon>
        <taxon>Rhodobacterales</taxon>
        <taxon>Paracoccaceae</taxon>
        <taxon>Fertoeibacter</taxon>
    </lineage>
</organism>
<dbReference type="Pfam" id="PF12974">
    <property type="entry name" value="Phosphonate-bd"/>
    <property type="match status" value="1"/>
</dbReference>
<dbReference type="EMBL" id="WHUT02000008">
    <property type="protein sequence ID" value="NUB45641.1"/>
    <property type="molecule type" value="Genomic_DNA"/>
</dbReference>
<keyword evidence="2" id="KW-1185">Reference proteome</keyword>
<dbReference type="AlphaFoldDB" id="A0A8X8H1S1"/>
<comment type="caution">
    <text evidence="1">The sequence shown here is derived from an EMBL/GenBank/DDBJ whole genome shotgun (WGS) entry which is preliminary data.</text>
</comment>
<sequence>MAKLALSMALHPYDRTQAILDGTVTVEGCSVNTIPLGAEEAFARAIGSQQFDVTEMSLGSYLVQSASGTAEYLAIPVFLSRSFRHGAIYVREGSGIDSPEDLRGRRVGVPEYQMTAALWARGLLQDDHGISAGDIAWTTGGLEQAGRHEKAPLRLPETIRVTSCGPSETLTGLAQQGQIDAIISARAPSSVGQPGGMRHLFPDRRAREEDYFRRTGIFPIMHVVALRRSLAKAHPWLAQSLFKAFSAAKARAMDGLREVGVLQVMLPWLADDLARTQAVMGSDFWPYGVGPNRATLETAVRHAQEQGLTRERVPVEALFAPGSGSDVKI</sequence>
<proteinExistence type="predicted"/>
<dbReference type="RefSeq" id="WP_152827377.1">
    <property type="nucleotide sequence ID" value="NZ_WHUT02000008.1"/>
</dbReference>
<reference evidence="1" key="1">
    <citation type="submission" date="2020-05" db="EMBL/GenBank/DDBJ databases">
        <title>Fertoebacter nigrum gen. nov., sp. nov., a new member of the family Rhodobacteraceae.</title>
        <authorList>
            <person name="Szuroczki S."/>
            <person name="Abbaszade G."/>
            <person name="Buni D."/>
            <person name="Schumann P."/>
            <person name="Toth E."/>
        </authorList>
    </citation>
    <scope>NUCLEOTIDE SEQUENCE</scope>
    <source>
        <strain evidence="1">RG-N-1a</strain>
    </source>
</reference>
<gene>
    <name evidence="1" type="ORF">GEU84_014680</name>
</gene>
<name>A0A8X8H1S1_9RHOB</name>
<dbReference type="SUPFAM" id="SSF53850">
    <property type="entry name" value="Periplasmic binding protein-like II"/>
    <property type="match status" value="1"/>
</dbReference>
<evidence type="ECO:0000313" key="2">
    <source>
        <dbReference type="Proteomes" id="UP000484076"/>
    </source>
</evidence>
<evidence type="ECO:0000313" key="1">
    <source>
        <dbReference type="EMBL" id="NUB45641.1"/>
    </source>
</evidence>